<reference evidence="2 3" key="2">
    <citation type="submission" date="2017-09" db="EMBL/GenBank/DDBJ databases">
        <title>Extensive intraspecific genome diversity in a model arbuscular mycorrhizal fungus.</title>
        <authorList>
            <person name="Chen E.C."/>
            <person name="Morin E."/>
            <person name="Beaudet D."/>
            <person name="Noel J."/>
            <person name="Ndikumana S."/>
            <person name="Charron P."/>
            <person name="St-Onge C."/>
            <person name="Giorgi J."/>
            <person name="Grigoriev I.V."/>
            <person name="Roux C."/>
            <person name="Martin F.M."/>
            <person name="Corradi N."/>
        </authorList>
    </citation>
    <scope>NUCLEOTIDE SEQUENCE [LARGE SCALE GENOMIC DNA]</scope>
    <source>
        <strain evidence="2 3">A5</strain>
    </source>
</reference>
<comment type="caution">
    <text evidence="2">The sequence shown here is derived from an EMBL/GenBank/DDBJ whole genome shotgun (WGS) entry which is preliminary data.</text>
</comment>
<dbReference type="EMBL" id="LLXJ01000889">
    <property type="protein sequence ID" value="PKC05324.1"/>
    <property type="molecule type" value="Genomic_DNA"/>
</dbReference>
<proteinExistence type="predicted"/>
<sequence>MEYCDYRVVVGIDFGTTHSGFAYAHKRIKTIIVHSEWQEYYGLYKIPTILLYDDKYEKVQSWGFNALKENIDNNKKPIELFKLYLSRMKNKPFLPNGFDYKKAIIDYLHEMGEIIKHVIINDWIDFYNQVLIVLTVPVEFDHTSIAIMRECAFKAGLLKDQYSRNLRFITEPEAAAIHCMKFLNENLSVGETFMVVDCGDNTIDSTTILFLEDEELNIRTERSRNDCGDNFIDQEFLKFLELKVGSTTINLVKENHYDQLQYMLKEFYRKVKMDFTGIQSEFRPIDLELDELCPALIQYCDEKYLDNMRKVEWNIKLKFEDIKSMFDPIIEKILKLIDRSNNNNCNLLLLIGILSESKFLKLRINQEFNNKIPIIYVPPNPITSIMEGAVQYGLKWIYDPERNSDGGALVSAAPYINNMRFQLIQSYDTIKNLEEEKKKFQDEFHESNNNLNEYKILYDNLMQKYDELVNKYEEKEQRLNNIQIKSSDTIKKLEEEKNKFQEEIQESNNDLNEYKTLLNNLKKKYDDLVNENEKYKERKQDINEMQFQFSDTIMKLEEEKKIFQEEIQESNNNLNEYKTLHDNLKKKYDDLVNENEEYKEKEQRLNNIQIQFTDTIKKLEEEKKIFQEEIQESNNNLNEYKTLHDDLKKKYDDLVNENEEYKEKEQRLNNIQIQFTDTIKKLEEEKKIFQEEIQESNNNLNKYITLHDNLKKKYDDLVNEYKEKEQRLNDVQIQSSDTVKKLEKKFHDDIQESNNNLNEYKTLYDDLEKKYDDLVNENEEYKERKQDLNEMQIQSFDTIKKLEEEKKIFQEEIQESNNNYDNLKKKYDDLVNEYKEQGQHLNDIQTQSSDTIKKLEKKHQDDIHEYDNNHKSLYDNLQEKYIELTNKNNEESNQHEKLKNEMHQINNINQQYIEKIDQLRQSLELKENQIQDLEKEKEELDAKNSNLYYQLENLIQQNELLKNEKNELLLDDDNQNHISDLNNDISDLNNNLKKYITDLKQNVIINMEQVKKLLLLYKCPTKITNQKDDRLLIQAVLQRHIIETIFSYATKYFQTTTGKYYHLESDIINKTSALYISLTNISKQRTGNKEVTLLASTKLRQQIYSILNNHAFSDIIGDTIHEHPFIDYHKKQLNNIMNELRIIKDDQEKIASENLAATIIREFVKIFWFRLKVQEPVVQYAWVPCNAKVNKSFMEGINFSDNENLYVDLCYFPLTGKDLASSNRTIYTPAKVFTRKE</sequence>
<dbReference type="InterPro" id="IPR043129">
    <property type="entry name" value="ATPase_NBD"/>
</dbReference>
<feature type="coiled-coil region" evidence="1">
    <location>
        <begin position="874"/>
        <end position="998"/>
    </location>
</feature>
<accession>A0A2N0PER7</accession>
<dbReference type="Proteomes" id="UP000232722">
    <property type="component" value="Unassembled WGS sequence"/>
</dbReference>
<protein>
    <recommendedName>
        <fullName evidence="4">Hsp70 family protein</fullName>
    </recommendedName>
</protein>
<dbReference type="VEuPathDB" id="FungiDB:FUN_008050"/>
<evidence type="ECO:0000256" key="1">
    <source>
        <dbReference type="SAM" id="Coils"/>
    </source>
</evidence>
<evidence type="ECO:0000313" key="2">
    <source>
        <dbReference type="EMBL" id="PKC05324.1"/>
    </source>
</evidence>
<dbReference type="AlphaFoldDB" id="A0A2N0PER7"/>
<dbReference type="PANTHER" id="PTHR14187:SF5">
    <property type="entry name" value="HEAT SHOCK 70 KDA PROTEIN 12A"/>
    <property type="match status" value="1"/>
</dbReference>
<evidence type="ECO:0008006" key="4">
    <source>
        <dbReference type="Google" id="ProtNLM"/>
    </source>
</evidence>
<dbReference type="Gene3D" id="3.30.420.40">
    <property type="match status" value="1"/>
</dbReference>
<feature type="coiled-coil region" evidence="1">
    <location>
        <begin position="423"/>
        <end position="840"/>
    </location>
</feature>
<dbReference type="VEuPathDB" id="FungiDB:RhiirA1_538040"/>
<dbReference type="VEuPathDB" id="FungiDB:RhiirFUN_008426"/>
<dbReference type="Gene3D" id="1.10.287.1490">
    <property type="match status" value="1"/>
</dbReference>
<reference evidence="2 3" key="1">
    <citation type="submission" date="2016-04" db="EMBL/GenBank/DDBJ databases">
        <title>Genome analyses suggest a sexual origin of heterokaryosis in a supposedly ancient asexual fungus.</title>
        <authorList>
            <person name="Ropars J."/>
            <person name="Sedzielewska K."/>
            <person name="Noel J."/>
            <person name="Charron P."/>
            <person name="Farinelli L."/>
            <person name="Marton T."/>
            <person name="Kruger M."/>
            <person name="Pelin A."/>
            <person name="Brachmann A."/>
            <person name="Corradi N."/>
        </authorList>
    </citation>
    <scope>NUCLEOTIDE SEQUENCE [LARGE SCALE GENOMIC DNA]</scope>
    <source>
        <strain evidence="2 3">A5</strain>
    </source>
</reference>
<name>A0A2N0PER7_9GLOM</name>
<keyword evidence="1" id="KW-0175">Coiled coil</keyword>
<dbReference type="SUPFAM" id="SSF53067">
    <property type="entry name" value="Actin-like ATPase domain"/>
    <property type="match status" value="2"/>
</dbReference>
<evidence type="ECO:0000313" key="3">
    <source>
        <dbReference type="Proteomes" id="UP000232722"/>
    </source>
</evidence>
<organism evidence="2 3">
    <name type="scientific">Rhizophagus irregularis</name>
    <dbReference type="NCBI Taxonomy" id="588596"/>
    <lineage>
        <taxon>Eukaryota</taxon>
        <taxon>Fungi</taxon>
        <taxon>Fungi incertae sedis</taxon>
        <taxon>Mucoromycota</taxon>
        <taxon>Glomeromycotina</taxon>
        <taxon>Glomeromycetes</taxon>
        <taxon>Glomerales</taxon>
        <taxon>Glomeraceae</taxon>
        <taxon>Rhizophagus</taxon>
    </lineage>
</organism>
<gene>
    <name evidence="2" type="ORF">RhiirA5_502191</name>
</gene>
<dbReference type="PANTHER" id="PTHR14187">
    <property type="entry name" value="ALPHA KINASE/ELONGATION FACTOR 2 KINASE"/>
    <property type="match status" value="1"/>
</dbReference>